<dbReference type="AlphaFoldDB" id="A0A6P3WRG5"/>
<keyword evidence="5" id="KW-0460">Magnesium</keyword>
<comment type="subcellular location">
    <subcellularLocation>
        <location evidence="5">Mitochondrion inner membrane</location>
        <topology evidence="5">Peripheral membrane protein</topology>
        <orientation evidence="5">Matrix side</orientation>
    </subcellularLocation>
</comment>
<feature type="domain" description="Methyltransferase type 11" evidence="6">
    <location>
        <begin position="95"/>
        <end position="193"/>
    </location>
</feature>
<dbReference type="GO" id="GO:0032259">
    <property type="term" value="P:methylation"/>
    <property type="evidence" value="ECO:0007669"/>
    <property type="project" value="UniProtKB-KW"/>
</dbReference>
<keyword evidence="1 5" id="KW-0489">Methyltransferase</keyword>
<evidence type="ECO:0000256" key="4">
    <source>
        <dbReference type="ARBA" id="ARBA00022691"/>
    </source>
</evidence>
<gene>
    <name evidence="8" type="primary">LOC106741330</name>
    <name evidence="5" type="synonym">coq3</name>
</gene>
<keyword evidence="3 5" id="KW-0831">Ubiquinone biosynthesis</keyword>
<dbReference type="RefSeq" id="XP_014468661.1">
    <property type="nucleotide sequence ID" value="XM_014613175.1"/>
</dbReference>
<feature type="binding site" evidence="5">
    <location>
        <position position="166"/>
    </location>
    <ligand>
        <name>Mg(2+)</name>
        <dbReference type="ChEBI" id="CHEBI:18420"/>
    </ligand>
</feature>
<evidence type="ECO:0000256" key="5">
    <source>
        <dbReference type="HAMAP-Rule" id="MF_03190"/>
    </source>
</evidence>
<dbReference type="GO" id="GO:0046872">
    <property type="term" value="F:metal ion binding"/>
    <property type="evidence" value="ECO:0007669"/>
    <property type="project" value="UniProtKB-KW"/>
</dbReference>
<keyword evidence="5" id="KW-0496">Mitochondrion</keyword>
<dbReference type="InterPro" id="IPR013216">
    <property type="entry name" value="Methyltransf_11"/>
</dbReference>
<dbReference type="Pfam" id="PF08241">
    <property type="entry name" value="Methyltransf_11"/>
    <property type="match status" value="1"/>
</dbReference>
<comment type="pathway">
    <text evidence="5">Cofactor biosynthesis; ubiquinone biosynthesis.</text>
</comment>
<comment type="catalytic activity">
    <reaction evidence="5">
        <text>a 3-demethylubiquinone + S-adenosyl-L-methionine = a ubiquinone + S-adenosyl-L-homocysteine</text>
        <dbReference type="Rhea" id="RHEA:81215"/>
        <dbReference type="Rhea" id="RHEA-COMP:9565"/>
        <dbReference type="Rhea" id="RHEA-COMP:19654"/>
        <dbReference type="ChEBI" id="CHEBI:16389"/>
        <dbReference type="ChEBI" id="CHEBI:57856"/>
        <dbReference type="ChEBI" id="CHEBI:59789"/>
        <dbReference type="ChEBI" id="CHEBI:231825"/>
    </reaction>
</comment>
<sequence>MNMSVSKIFAYPCGPARIILRNGLMQEMRMAKSISTVNTKDVEHHSKLAKIWWTDMHMLHHFNPLRVQFVRDGLANTGFKEQTPSLPLQGVKIADVGCGGGILSEGLARTGAEVTGIDASEELINVAKQHVELDSDISNRINYICINIEEFSDKNEKLYDVVISSEVIEHVNNQELFLKESIKLLKPGGSIFITTPNKTLLCWLAGIVVSEYIINVIPRGTHDWNNFIPPHEVQRILRNNGCKTKLIHGIVYNPITKQWSWSSSTALCYGLHAVKEKIDR</sequence>
<keyword evidence="5" id="KW-0472">Membrane</keyword>
<dbReference type="SUPFAM" id="SSF53335">
    <property type="entry name" value="S-adenosyl-L-methionine-dependent methyltransferases"/>
    <property type="match status" value="1"/>
</dbReference>
<keyword evidence="2 5" id="KW-0808">Transferase</keyword>
<dbReference type="Proteomes" id="UP000515204">
    <property type="component" value="Unplaced"/>
</dbReference>
<dbReference type="GO" id="GO:0031314">
    <property type="term" value="C:extrinsic component of mitochondrial inner membrane"/>
    <property type="evidence" value="ECO:0007669"/>
    <property type="project" value="UniProtKB-UniRule"/>
</dbReference>
<evidence type="ECO:0000256" key="1">
    <source>
        <dbReference type="ARBA" id="ARBA00022603"/>
    </source>
</evidence>
<protein>
    <recommendedName>
        <fullName evidence="5">Ubiquinone biosynthesis O-methyltransferase, mitochondrial</fullName>
    </recommendedName>
    <alternativeName>
        <fullName evidence="5">3-demethylubiquinol 3-O-methyltransferase</fullName>
        <ecNumber evidence="5">2.1.1.64</ecNumber>
    </alternativeName>
    <alternativeName>
        <fullName evidence="5">3-demethylubiquinone 3-O-methyltransferase</fullName>
        <ecNumber evidence="5">2.1.1.-</ecNumber>
    </alternativeName>
    <alternativeName>
        <fullName evidence="5">Polyprenyldihydroxybenzoate methyltransferase</fullName>
        <ecNumber evidence="5">2.1.1.114</ecNumber>
    </alternativeName>
</protein>
<evidence type="ECO:0000256" key="2">
    <source>
        <dbReference type="ARBA" id="ARBA00022679"/>
    </source>
</evidence>
<comment type="cofactor">
    <cofactor evidence="5">
        <name>Mg(2+)</name>
        <dbReference type="ChEBI" id="CHEBI:18420"/>
    </cofactor>
</comment>
<name>A0A6P3WRG5_DINQU</name>
<keyword evidence="7" id="KW-1185">Reference proteome</keyword>
<keyword evidence="5" id="KW-0999">Mitochondrion inner membrane</keyword>
<organism evidence="7 8">
    <name type="scientific">Dinoponera quadriceps</name>
    <name type="common">South American ant</name>
    <dbReference type="NCBI Taxonomy" id="609295"/>
    <lineage>
        <taxon>Eukaryota</taxon>
        <taxon>Metazoa</taxon>
        <taxon>Ecdysozoa</taxon>
        <taxon>Arthropoda</taxon>
        <taxon>Hexapoda</taxon>
        <taxon>Insecta</taxon>
        <taxon>Pterygota</taxon>
        <taxon>Neoptera</taxon>
        <taxon>Endopterygota</taxon>
        <taxon>Hymenoptera</taxon>
        <taxon>Apocrita</taxon>
        <taxon>Aculeata</taxon>
        <taxon>Formicoidea</taxon>
        <taxon>Formicidae</taxon>
        <taxon>Ponerinae</taxon>
        <taxon>Ponerini</taxon>
        <taxon>Dinoponera</taxon>
    </lineage>
</organism>
<dbReference type="OrthoDB" id="3265906at2759"/>
<comment type="similarity">
    <text evidence="5">Belongs to the class I-like SAM-binding methyltransferase superfamily. UbiG/COQ3 family.</text>
</comment>
<reference evidence="8" key="1">
    <citation type="submission" date="2025-08" db="UniProtKB">
        <authorList>
            <consortium name="RefSeq"/>
        </authorList>
    </citation>
    <scope>IDENTIFICATION</scope>
</reference>
<feature type="binding site" evidence="5">
    <location>
        <position position="97"/>
    </location>
    <ligand>
        <name>S-adenosyl-L-methionine</name>
        <dbReference type="ChEBI" id="CHEBI:59789"/>
    </ligand>
</feature>
<evidence type="ECO:0000313" key="8">
    <source>
        <dbReference type="RefSeq" id="XP_014468661.1"/>
    </source>
</evidence>
<dbReference type="Gene3D" id="3.40.50.150">
    <property type="entry name" value="Vaccinia Virus protein VP39"/>
    <property type="match status" value="1"/>
</dbReference>
<dbReference type="CDD" id="cd02440">
    <property type="entry name" value="AdoMet_MTases"/>
    <property type="match status" value="1"/>
</dbReference>
<accession>A0A6P3WRG5</accession>
<proteinExistence type="inferred from homology"/>
<dbReference type="NCBIfam" id="TIGR01983">
    <property type="entry name" value="UbiG"/>
    <property type="match status" value="1"/>
</dbReference>
<feature type="binding site" evidence="5">
    <location>
        <position position="170"/>
    </location>
    <ligand>
        <name>Mg(2+)</name>
        <dbReference type="ChEBI" id="CHEBI:18420"/>
    </ligand>
</feature>
<comment type="function">
    <text evidence="5">O-methyltransferase required for two non-consecutive steps during ubiquinone biosynthesis. Catalyzes the 2 O-methylation of 3,4-dihydroxy-5-(all-trans-polyprenyl)benzoic acid into 4-hydroxy-3-methoxy-5-(all-trans-polyprenyl)benzoic acid. Also catalyzes the last step of ubiquinone biosynthesis by mediating methylation of 3-demethylubiquinone into ubiquinone. Also able to mediate the methylation of 3-demethylubiquinol into ubiquinol.</text>
</comment>
<dbReference type="HAMAP" id="MF_00472">
    <property type="entry name" value="UbiG"/>
    <property type="match status" value="1"/>
</dbReference>
<dbReference type="InterPro" id="IPR010233">
    <property type="entry name" value="UbiG_MeTrfase"/>
</dbReference>
<feature type="binding site" evidence="5">
    <location>
        <position position="165"/>
    </location>
    <ligand>
        <name>S-adenosyl-L-methionine</name>
        <dbReference type="ChEBI" id="CHEBI:59789"/>
    </ligand>
</feature>
<dbReference type="GO" id="GO:0010420">
    <property type="term" value="F:polyprenyldihydroxybenzoate methyltransferase activity"/>
    <property type="evidence" value="ECO:0007669"/>
    <property type="project" value="UniProtKB-UniRule"/>
</dbReference>
<dbReference type="EC" id="2.1.1.114" evidence="5"/>
<dbReference type="GeneID" id="106741330"/>
<evidence type="ECO:0000259" key="6">
    <source>
        <dbReference type="Pfam" id="PF08241"/>
    </source>
</evidence>
<dbReference type="EC" id="2.1.1.-" evidence="5"/>
<comment type="subunit">
    <text evidence="5">Component of a multi-subunit COQ enzyme complex.</text>
</comment>
<comment type="catalytic activity">
    <reaction evidence="5">
        <text>a 3,4-dihydroxy-5-(all-trans-polyprenyl)benzoate + S-adenosyl-L-methionine = a 4-hydroxy-3-methoxy-5-(all-trans-polyprenyl)benzoate + S-adenosyl-L-homocysteine + H(+)</text>
        <dbReference type="Rhea" id="RHEA:44452"/>
        <dbReference type="Rhea" id="RHEA-COMP:10930"/>
        <dbReference type="Rhea" id="RHEA-COMP:10931"/>
        <dbReference type="ChEBI" id="CHEBI:15378"/>
        <dbReference type="ChEBI" id="CHEBI:57856"/>
        <dbReference type="ChEBI" id="CHEBI:59789"/>
        <dbReference type="ChEBI" id="CHEBI:64694"/>
        <dbReference type="ChEBI" id="CHEBI:84443"/>
        <dbReference type="EC" id="2.1.1.114"/>
    </reaction>
</comment>
<evidence type="ECO:0000256" key="3">
    <source>
        <dbReference type="ARBA" id="ARBA00022688"/>
    </source>
</evidence>
<feature type="binding site" evidence="5">
    <location>
        <position position="66"/>
    </location>
    <ligand>
        <name>S-adenosyl-L-methionine</name>
        <dbReference type="ChEBI" id="CHEBI:59789"/>
    </ligand>
</feature>
<dbReference type="PANTHER" id="PTHR43464:SF19">
    <property type="entry name" value="UBIQUINONE BIOSYNTHESIS O-METHYLTRANSFERASE, MITOCHONDRIAL"/>
    <property type="match status" value="1"/>
</dbReference>
<dbReference type="KEGG" id="dqu:106741330"/>
<dbReference type="GO" id="GO:0061542">
    <property type="term" value="F:3-demethylubiquinol 3-O-methyltransferase activity"/>
    <property type="evidence" value="ECO:0007669"/>
    <property type="project" value="UniProtKB-UniRule"/>
</dbReference>
<dbReference type="PANTHER" id="PTHR43464">
    <property type="entry name" value="METHYLTRANSFERASE"/>
    <property type="match status" value="1"/>
</dbReference>
<keyword evidence="5" id="KW-0479">Metal-binding</keyword>
<dbReference type="UniPathway" id="UPA00232"/>
<keyword evidence="4 5" id="KW-0949">S-adenosyl-L-methionine</keyword>
<comment type="catalytic activity">
    <reaction evidence="5">
        <text>a 3-demethylubiquinol + S-adenosyl-L-methionine = a ubiquinol + S-adenosyl-L-homocysteine + H(+)</text>
        <dbReference type="Rhea" id="RHEA:44380"/>
        <dbReference type="Rhea" id="RHEA-COMP:9566"/>
        <dbReference type="Rhea" id="RHEA-COMP:10914"/>
        <dbReference type="ChEBI" id="CHEBI:15378"/>
        <dbReference type="ChEBI" id="CHEBI:17976"/>
        <dbReference type="ChEBI" id="CHEBI:57856"/>
        <dbReference type="ChEBI" id="CHEBI:59789"/>
        <dbReference type="ChEBI" id="CHEBI:84422"/>
        <dbReference type="EC" id="2.1.1.64"/>
    </reaction>
</comment>
<dbReference type="EC" id="2.1.1.64" evidence="5"/>
<dbReference type="InterPro" id="IPR029063">
    <property type="entry name" value="SAM-dependent_MTases_sf"/>
</dbReference>
<feature type="binding site" evidence="5">
    <location>
        <position position="169"/>
    </location>
    <ligand>
        <name>Mg(2+)</name>
        <dbReference type="ChEBI" id="CHEBI:18420"/>
    </ligand>
</feature>
<evidence type="ECO:0000313" key="7">
    <source>
        <dbReference type="Proteomes" id="UP000515204"/>
    </source>
</evidence>
<feature type="binding site" evidence="5">
    <location>
        <position position="118"/>
    </location>
    <ligand>
        <name>S-adenosyl-L-methionine</name>
        <dbReference type="ChEBI" id="CHEBI:59789"/>
    </ligand>
</feature>